<reference evidence="8" key="3">
    <citation type="journal article" date="2019" name="BMC Res. Notes">
        <title>Complete genome sequence of the Sulfodiicoccus acidiphilus strain HS-1T, the first crenarchaeon that lacks polB3, isolated from an acidic hot spring in Ohwaku-dani, Hakone, Japan.</title>
        <authorList>
            <person name="Sakai H.D."/>
            <person name="Kurosawa N."/>
        </authorList>
    </citation>
    <scope>NUCLEOTIDE SEQUENCE</scope>
    <source>
        <strain evidence="8">HS-1</strain>
    </source>
</reference>
<dbReference type="SUPFAM" id="SSF52080">
    <property type="entry name" value="Ribosomal proteins L15p and L18e"/>
    <property type="match status" value="1"/>
</dbReference>
<dbReference type="GO" id="GO:0022625">
    <property type="term" value="C:cytosolic large ribosomal subunit"/>
    <property type="evidence" value="ECO:0007669"/>
    <property type="project" value="TreeGrafter"/>
</dbReference>
<dbReference type="GO" id="GO:0003735">
    <property type="term" value="F:structural constituent of ribosome"/>
    <property type="evidence" value="ECO:0007669"/>
    <property type="project" value="InterPro"/>
</dbReference>
<evidence type="ECO:0000256" key="6">
    <source>
        <dbReference type="SAM" id="MobiDB-lite"/>
    </source>
</evidence>
<protein>
    <recommendedName>
        <fullName evidence="4 5">Large ribosomal subunit protein uL15</fullName>
    </recommendedName>
</protein>
<keyword evidence="10" id="KW-1185">Reference proteome</keyword>
<feature type="domain" description="Large ribosomal subunit protein uL15/eL18" evidence="7">
    <location>
        <begin position="71"/>
        <end position="139"/>
    </location>
</feature>
<evidence type="ECO:0000259" key="7">
    <source>
        <dbReference type="Pfam" id="PF00828"/>
    </source>
</evidence>
<reference evidence="9" key="4">
    <citation type="submission" date="2020-09" db="EMBL/GenBank/DDBJ databases">
        <authorList>
            <person name="Sun Q."/>
            <person name="Ohkuma M."/>
        </authorList>
    </citation>
    <scope>NUCLEOTIDE SEQUENCE</scope>
    <source>
        <strain evidence="9">JCM 31740</strain>
    </source>
</reference>
<dbReference type="Proteomes" id="UP000276741">
    <property type="component" value="Chromosome"/>
</dbReference>
<evidence type="ECO:0000256" key="1">
    <source>
        <dbReference type="ARBA" id="ARBA00007320"/>
    </source>
</evidence>
<dbReference type="Gene3D" id="4.10.990.10">
    <property type="match status" value="1"/>
</dbReference>
<dbReference type="GO" id="GO:0006412">
    <property type="term" value="P:translation"/>
    <property type="evidence" value="ECO:0007669"/>
    <property type="project" value="UniProtKB-UniRule"/>
</dbReference>
<dbReference type="RefSeq" id="WP_126449223.1">
    <property type="nucleotide sequence ID" value="NZ_AP018553.1"/>
</dbReference>
<keyword evidence="5" id="KW-0694">RNA-binding</keyword>
<evidence type="ECO:0000313" key="9">
    <source>
        <dbReference type="EMBL" id="GGT91436.1"/>
    </source>
</evidence>
<keyword evidence="2 5" id="KW-0689">Ribosomal protein</keyword>
<dbReference type="EMBL" id="BMQS01000005">
    <property type="protein sequence ID" value="GGT91436.1"/>
    <property type="molecule type" value="Genomic_DNA"/>
</dbReference>
<name>A0A348B164_9CREN</name>
<evidence type="ECO:0000313" key="8">
    <source>
        <dbReference type="EMBL" id="BBD71916.1"/>
    </source>
</evidence>
<reference evidence="10" key="2">
    <citation type="submission" date="2018-04" db="EMBL/GenBank/DDBJ databases">
        <title>Complete genome sequence of Sulfodiicoccus acidiphilus strain HS-1.</title>
        <authorList>
            <person name="Sakai H.D."/>
            <person name="Kurosawa N."/>
        </authorList>
    </citation>
    <scope>NUCLEOTIDE SEQUENCE [LARGE SCALE GENOMIC DNA]</scope>
    <source>
        <strain evidence="10">HS-1</strain>
    </source>
</reference>
<dbReference type="PANTHER" id="PTHR11721">
    <property type="entry name" value="60S RIBOSOMAL PROTEIN L27A"/>
    <property type="match status" value="1"/>
</dbReference>
<dbReference type="GO" id="GO:0019843">
    <property type="term" value="F:rRNA binding"/>
    <property type="evidence" value="ECO:0007669"/>
    <property type="project" value="UniProtKB-UniRule"/>
</dbReference>
<comment type="similarity">
    <text evidence="1 5">Belongs to the universal ribosomal protein uL15 family.</text>
</comment>
<evidence type="ECO:0000256" key="2">
    <source>
        <dbReference type="ARBA" id="ARBA00022980"/>
    </source>
</evidence>
<dbReference type="HAMAP" id="MF_01341">
    <property type="entry name" value="Ribosomal_uL15"/>
    <property type="match status" value="1"/>
</dbReference>
<sequence length="145" mass="15898">MVIRKEKKSRSKRGSRTVGWGKVGQHRDRGSESGRQIGMGKHKWSWVVKFAPRWYGKHGFKNPTTVPVHAITLKDLQAGIESGRFKFKEEGGKKLLDLSEHGIDKVISGGDFYAGGIAIKVGAITERARSKIEGAGAEVILNSGQ</sequence>
<dbReference type="InterPro" id="IPR036227">
    <property type="entry name" value="Ribosomal_uL15/eL18_sf"/>
</dbReference>
<dbReference type="GeneID" id="38665805"/>
<dbReference type="InterPro" id="IPR027386">
    <property type="entry name" value="Rbsml_uL15_N"/>
</dbReference>
<dbReference type="Gene3D" id="3.100.10.10">
    <property type="match status" value="1"/>
</dbReference>
<keyword evidence="3 5" id="KW-0687">Ribonucleoprotein</keyword>
<dbReference type="OrthoDB" id="9418at2157"/>
<dbReference type="InterPro" id="IPR021131">
    <property type="entry name" value="Ribosomal_uL15/eL18"/>
</dbReference>
<proteinExistence type="inferred from homology"/>
<reference evidence="9" key="1">
    <citation type="journal article" date="2014" name="Int. J. Syst. Evol. Microbiol.">
        <title>Complete genome sequence of Corynebacterium casei LMG S-19264T (=DSM 44701T), isolated from a smear-ripened cheese.</title>
        <authorList>
            <consortium name="US DOE Joint Genome Institute (JGI-PGF)"/>
            <person name="Walter F."/>
            <person name="Albersmeier A."/>
            <person name="Kalinowski J."/>
            <person name="Ruckert C."/>
        </authorList>
    </citation>
    <scope>NUCLEOTIDE SEQUENCE</scope>
    <source>
        <strain evidence="9">JCM 31740</strain>
    </source>
</reference>
<gene>
    <name evidence="5" type="primary">rpl15</name>
    <name evidence="9" type="ORF">GCM10007116_06440</name>
    <name evidence="8" type="ORF">HS1genome_0305</name>
</gene>
<evidence type="ECO:0000313" key="10">
    <source>
        <dbReference type="Proteomes" id="UP000276741"/>
    </source>
</evidence>
<evidence type="ECO:0000256" key="4">
    <source>
        <dbReference type="ARBA" id="ARBA00035200"/>
    </source>
</evidence>
<comment type="subunit">
    <text evidence="5">Part of the 50S ribosomal subunit.</text>
</comment>
<dbReference type="Pfam" id="PF00828">
    <property type="entry name" value="Ribosomal_L27A"/>
    <property type="match status" value="1"/>
</dbReference>
<evidence type="ECO:0000256" key="3">
    <source>
        <dbReference type="ARBA" id="ARBA00023274"/>
    </source>
</evidence>
<dbReference type="AlphaFoldDB" id="A0A348B164"/>
<feature type="compositionally biased region" description="Basic residues" evidence="6">
    <location>
        <begin position="1"/>
        <end position="15"/>
    </location>
</feature>
<organism evidence="8 10">
    <name type="scientific">Sulfodiicoccus acidiphilus</name>
    <dbReference type="NCBI Taxonomy" id="1670455"/>
    <lineage>
        <taxon>Archaea</taxon>
        <taxon>Thermoproteota</taxon>
        <taxon>Thermoprotei</taxon>
        <taxon>Sulfolobales</taxon>
        <taxon>Sulfolobaceae</taxon>
        <taxon>Sulfodiicoccus</taxon>
    </lineage>
</organism>
<evidence type="ECO:0000256" key="5">
    <source>
        <dbReference type="HAMAP-Rule" id="MF_01341"/>
    </source>
</evidence>
<accession>A0A348B164</accession>
<dbReference type="InterPro" id="IPR030878">
    <property type="entry name" value="Ribosomal_uL15"/>
</dbReference>
<keyword evidence="5" id="KW-0699">rRNA-binding</keyword>
<dbReference type="PANTHER" id="PTHR11721:SF3">
    <property type="entry name" value="LARGE RIBOSOMAL SUBUNIT PROTEIN UL15"/>
    <property type="match status" value="1"/>
</dbReference>
<dbReference type="KEGG" id="sacd:HS1genome_0305"/>
<feature type="region of interest" description="Disordered" evidence="6">
    <location>
        <begin position="1"/>
        <end position="37"/>
    </location>
</feature>
<dbReference type="Proteomes" id="UP000616143">
    <property type="component" value="Unassembled WGS sequence"/>
</dbReference>
<comment type="function">
    <text evidence="5">Binds to the 23S rRNA.</text>
</comment>
<dbReference type="EMBL" id="AP018553">
    <property type="protein sequence ID" value="BBD71916.1"/>
    <property type="molecule type" value="Genomic_DNA"/>
</dbReference>